<dbReference type="PIRSF" id="PIRSF006078">
    <property type="entry name" value="GlxK"/>
    <property type="match status" value="1"/>
</dbReference>
<dbReference type="RefSeq" id="WP_055214812.1">
    <property type="nucleotide sequence ID" value="NZ_CYXO01000015.1"/>
</dbReference>
<keyword evidence="3 4" id="KW-0418">Kinase</keyword>
<dbReference type="GO" id="GO:0031388">
    <property type="term" value="P:organic acid phosphorylation"/>
    <property type="evidence" value="ECO:0007669"/>
    <property type="project" value="UniProtKB-UniRule"/>
</dbReference>
<dbReference type="InterPro" id="IPR004381">
    <property type="entry name" value="Glycerate_kinase"/>
</dbReference>
<sequence length="375" mass="39041">MKVVIAIDSLKGSLSSMEAGMAIKDGILAAKPDAEVIVKPLADGGEGTTDALIEGMNGERIDLTVTGPMHTPVDAYYGYLKDTNTAVMEMASAAGITLVPDSEKNPLLATSYGVGEMINDAIQRGCRNFIIGIGGSVTNDGGIGMLKALGVRFLDENGEDAGEGGQALAKIARIDVSGMNPLLKECHIQVACDVNNPLCGENGSTYVYGPQKGVTEDMKKTLDEAMAHFARVTSETLENDYMNTPGAGAAGGLGYAFLAYTGAALTPGIELILDAVGLEEELSGADVVVTGEGRLDFQTAMGKAPVGVARLAKKYNAKVIAFAGSVTKEATACNKEGIDAFFPILRGVCTLAEAMDPVTARNNMTATVEQVFRLL</sequence>
<dbReference type="NCBIfam" id="TIGR00045">
    <property type="entry name" value="glycerate kinase"/>
    <property type="match status" value="1"/>
</dbReference>
<dbReference type="Gene3D" id="3.40.50.10350">
    <property type="entry name" value="Glycerate kinase, domain 1"/>
    <property type="match status" value="1"/>
</dbReference>
<dbReference type="GO" id="GO:0008887">
    <property type="term" value="F:glycerate kinase activity"/>
    <property type="evidence" value="ECO:0007669"/>
    <property type="project" value="UniProtKB-UniRule"/>
</dbReference>
<dbReference type="Gene3D" id="3.90.1510.10">
    <property type="entry name" value="Glycerate kinase, domain 2"/>
    <property type="match status" value="1"/>
</dbReference>
<evidence type="ECO:0000313" key="5">
    <source>
        <dbReference type="EMBL" id="CUN17655.1"/>
    </source>
</evidence>
<dbReference type="EC" id="2.7.1.31" evidence="5"/>
<accession>A0A173UUG1</accession>
<evidence type="ECO:0000256" key="4">
    <source>
        <dbReference type="PIRNR" id="PIRNR006078"/>
    </source>
</evidence>
<evidence type="ECO:0000256" key="3">
    <source>
        <dbReference type="ARBA" id="ARBA00022777"/>
    </source>
</evidence>
<evidence type="ECO:0000256" key="1">
    <source>
        <dbReference type="ARBA" id="ARBA00006284"/>
    </source>
</evidence>
<reference evidence="5 6" key="1">
    <citation type="submission" date="2015-09" db="EMBL/GenBank/DDBJ databases">
        <authorList>
            <consortium name="Pathogen Informatics"/>
        </authorList>
    </citation>
    <scope>NUCLEOTIDE SEQUENCE [LARGE SCALE GENOMIC DNA]</scope>
    <source>
        <strain evidence="5 6">2789STDY5834961</strain>
    </source>
</reference>
<dbReference type="PANTHER" id="PTHR21599">
    <property type="entry name" value="GLYCERATE KINASE"/>
    <property type="match status" value="1"/>
</dbReference>
<proteinExistence type="inferred from homology"/>
<organism evidence="5 6">
    <name type="scientific">Dorea longicatena</name>
    <dbReference type="NCBI Taxonomy" id="88431"/>
    <lineage>
        <taxon>Bacteria</taxon>
        <taxon>Bacillati</taxon>
        <taxon>Bacillota</taxon>
        <taxon>Clostridia</taxon>
        <taxon>Lachnospirales</taxon>
        <taxon>Lachnospiraceae</taxon>
        <taxon>Dorea</taxon>
    </lineage>
</organism>
<dbReference type="OrthoDB" id="9774290at2"/>
<evidence type="ECO:0000313" key="6">
    <source>
        <dbReference type="Proteomes" id="UP000095597"/>
    </source>
</evidence>
<comment type="similarity">
    <text evidence="1 4">Belongs to the glycerate kinase type-1 family.</text>
</comment>
<name>A0A173UUG1_9FIRM</name>
<dbReference type="InterPro" id="IPR018193">
    <property type="entry name" value="Glyc_kinase_flavodox-like_fold"/>
</dbReference>
<dbReference type="Pfam" id="PF02595">
    <property type="entry name" value="Gly_kinase"/>
    <property type="match status" value="1"/>
</dbReference>
<dbReference type="EMBL" id="CYXO01000015">
    <property type="protein sequence ID" value="CUN17655.1"/>
    <property type="molecule type" value="Genomic_DNA"/>
</dbReference>
<evidence type="ECO:0000256" key="2">
    <source>
        <dbReference type="ARBA" id="ARBA00022679"/>
    </source>
</evidence>
<keyword evidence="2 4" id="KW-0808">Transferase</keyword>
<gene>
    <name evidence="5" type="primary">glxK</name>
    <name evidence="5" type="ORF">ERS852573_02285</name>
</gene>
<dbReference type="Proteomes" id="UP000095597">
    <property type="component" value="Unassembled WGS sequence"/>
</dbReference>
<protein>
    <submittedName>
        <fullName evidence="5">Glycerate kinase</fullName>
        <ecNumber evidence="5">2.7.1.31</ecNumber>
    </submittedName>
</protein>
<dbReference type="AlphaFoldDB" id="A0A173UUG1"/>
<dbReference type="InterPro" id="IPR018197">
    <property type="entry name" value="Glycerate_kinase_RE-like"/>
</dbReference>
<dbReference type="SUPFAM" id="SSF110738">
    <property type="entry name" value="Glycerate kinase I"/>
    <property type="match status" value="1"/>
</dbReference>
<dbReference type="PANTHER" id="PTHR21599:SF0">
    <property type="entry name" value="GLYCERATE KINASE"/>
    <property type="match status" value="1"/>
</dbReference>
<dbReference type="InterPro" id="IPR036129">
    <property type="entry name" value="Glycerate_kinase_sf"/>
</dbReference>